<reference evidence="3" key="1">
    <citation type="submission" date="2016-09" db="EMBL/GenBank/DDBJ databases">
        <authorList>
            <person name="Jeantristanb JTB J.-T."/>
            <person name="Ricardo R."/>
        </authorList>
    </citation>
    <scope>NUCLEOTIDE SEQUENCE [LARGE SCALE GENOMIC DNA]</scope>
</reference>
<keyword evidence="3" id="KW-1185">Reference proteome</keyword>
<dbReference type="AlphaFoldDB" id="A0A238F813"/>
<evidence type="ECO:0000313" key="3">
    <source>
        <dbReference type="Proteomes" id="UP000198372"/>
    </source>
</evidence>
<feature type="signal peptide" evidence="1">
    <location>
        <begin position="1"/>
        <end position="23"/>
    </location>
</feature>
<gene>
    <name evidence="2" type="ORF">BQ2448_1020</name>
</gene>
<keyword evidence="1" id="KW-0732">Signal</keyword>
<dbReference type="Pfam" id="PF21203">
    <property type="entry name" value="ECM10"/>
    <property type="match status" value="1"/>
</dbReference>
<dbReference type="Proteomes" id="UP000198372">
    <property type="component" value="Unassembled WGS sequence"/>
</dbReference>
<evidence type="ECO:0000256" key="1">
    <source>
        <dbReference type="SAM" id="SignalP"/>
    </source>
</evidence>
<name>A0A238F813_9BASI</name>
<sequence>MFTPIVALATAVVFTSLSSSVLSATQSHPFYHRFQPHRGPTPVGFSNEWYPRGVVHVDTEAETAWFDDSTTASAGTAQPKWTSVDELPFPQGVEGRVLYQVGVGEGQATVISVDSVRSGSKPLVFCALKFGYSSSQCILKHAATNKKFNETLSLTFLNDELLSTRYETNTIREGCEWKEGKGDDWVRGSGHDGPSMKVVIQRPVRPKEYVRNDSLSESRDLQLTTCPSHHLRPIFKPVDPAEPVIVGEDGKIVPPPPEKGFLAKYWMYILPVVVLLMMGGPDEQTGPPGTAGGK</sequence>
<dbReference type="EMBL" id="FMSP01000003">
    <property type="protein sequence ID" value="SCV68899.1"/>
    <property type="molecule type" value="Genomic_DNA"/>
</dbReference>
<protein>
    <submittedName>
        <fullName evidence="2">BQ2448_1020 protein</fullName>
    </submittedName>
</protein>
<evidence type="ECO:0000313" key="2">
    <source>
        <dbReference type="EMBL" id="SCV68899.1"/>
    </source>
</evidence>
<dbReference type="OrthoDB" id="1894652at2759"/>
<accession>A0A238F813</accession>
<proteinExistence type="predicted"/>
<feature type="chain" id="PRO_5012218281" evidence="1">
    <location>
        <begin position="24"/>
        <end position="294"/>
    </location>
</feature>
<dbReference type="STRING" id="269621.A0A238F813"/>
<organism evidence="2 3">
    <name type="scientific">Microbotryum intermedium</name>
    <dbReference type="NCBI Taxonomy" id="269621"/>
    <lineage>
        <taxon>Eukaryota</taxon>
        <taxon>Fungi</taxon>
        <taxon>Dikarya</taxon>
        <taxon>Basidiomycota</taxon>
        <taxon>Pucciniomycotina</taxon>
        <taxon>Microbotryomycetes</taxon>
        <taxon>Microbotryales</taxon>
        <taxon>Microbotryaceae</taxon>
        <taxon>Microbotryum</taxon>
    </lineage>
</organism>